<keyword evidence="3" id="KW-1185">Reference proteome</keyword>
<dbReference type="EMBL" id="JACLAU010000043">
    <property type="protein sequence ID" value="MBC2653304.1"/>
    <property type="molecule type" value="Genomic_DNA"/>
</dbReference>
<dbReference type="Proteomes" id="UP000520156">
    <property type="component" value="Unassembled WGS sequence"/>
</dbReference>
<dbReference type="PANTHER" id="PTHR13696:SF99">
    <property type="entry name" value="COBYRINIC ACID AC-DIAMIDE SYNTHASE"/>
    <property type="match status" value="1"/>
</dbReference>
<dbReference type="Pfam" id="PF13614">
    <property type="entry name" value="AAA_31"/>
    <property type="match status" value="1"/>
</dbReference>
<proteinExistence type="predicted"/>
<dbReference type="SUPFAM" id="SSF52540">
    <property type="entry name" value="P-loop containing nucleoside triphosphate hydrolases"/>
    <property type="match status" value="1"/>
</dbReference>
<comment type="caution">
    <text evidence="2">The sequence shown here is derived from an EMBL/GenBank/DDBJ whole genome shotgun (WGS) entry which is preliminary data.</text>
</comment>
<dbReference type="AlphaFoldDB" id="A0A7X1FAS1"/>
<reference evidence="2 3" key="1">
    <citation type="submission" date="2020-08" db="EMBL/GenBank/DDBJ databases">
        <title>The genome sequence of Novosphingobium flavum 4Y4.</title>
        <authorList>
            <person name="Liu Y."/>
        </authorList>
    </citation>
    <scope>NUCLEOTIDE SEQUENCE [LARGE SCALE GENOMIC DNA]</scope>
    <source>
        <strain evidence="2 3">4Y4</strain>
    </source>
</reference>
<gene>
    <name evidence="2" type="ORF">H7F49_16580</name>
</gene>
<dbReference type="InterPro" id="IPR050678">
    <property type="entry name" value="DNA_Partitioning_ATPase"/>
</dbReference>
<dbReference type="PANTHER" id="PTHR13696">
    <property type="entry name" value="P-LOOP CONTAINING NUCLEOSIDE TRIPHOSPHATE HYDROLASE"/>
    <property type="match status" value="1"/>
</dbReference>
<evidence type="ECO:0000259" key="1">
    <source>
        <dbReference type="Pfam" id="PF13614"/>
    </source>
</evidence>
<dbReference type="InterPro" id="IPR027417">
    <property type="entry name" value="P-loop_NTPase"/>
</dbReference>
<accession>A0A7X1FAS1</accession>
<evidence type="ECO:0000313" key="3">
    <source>
        <dbReference type="Proteomes" id="UP000520156"/>
    </source>
</evidence>
<dbReference type="CDD" id="cd02042">
    <property type="entry name" value="ParAB_family"/>
    <property type="match status" value="1"/>
</dbReference>
<dbReference type="RefSeq" id="WP_185684688.1">
    <property type="nucleotide sequence ID" value="NZ_JACLAU010000043.1"/>
</dbReference>
<name>A0A7X1FAS1_9SPHN</name>
<dbReference type="Gene3D" id="3.40.50.300">
    <property type="entry name" value="P-loop containing nucleotide triphosphate hydrolases"/>
    <property type="match status" value="1"/>
</dbReference>
<protein>
    <submittedName>
        <fullName evidence="2">ParA family protein</fullName>
    </submittedName>
</protein>
<sequence length="249" mass="27661">MAIIAVYSPKGGVGKTTIAVDMAWRCAMRGGHRTLLWDLDIQGGAGFLLGAEPNQHPRAASLFQREGNARRLVCSTRYTGLDQLQADPSLRQLPLQLARLGQRSRLSWLTRDLRRDYARIVLDCPPVLNELSEQIFAAADLVILPLPPSPLGARALDQLRAEFSRRDRRHPPVLPLISMFDSRRKAHHEVRNGSMAGLPMIPAASPIEQMAFRRTPVGVFAPSSDASRALDRVWREVETKLGELNIPPV</sequence>
<organism evidence="2 3">
    <name type="scientific">Novosphingobium aerophilum</name>
    <dbReference type="NCBI Taxonomy" id="2839843"/>
    <lineage>
        <taxon>Bacteria</taxon>
        <taxon>Pseudomonadati</taxon>
        <taxon>Pseudomonadota</taxon>
        <taxon>Alphaproteobacteria</taxon>
        <taxon>Sphingomonadales</taxon>
        <taxon>Sphingomonadaceae</taxon>
        <taxon>Novosphingobium</taxon>
    </lineage>
</organism>
<evidence type="ECO:0000313" key="2">
    <source>
        <dbReference type="EMBL" id="MBC2653304.1"/>
    </source>
</evidence>
<dbReference type="InterPro" id="IPR025669">
    <property type="entry name" value="AAA_dom"/>
</dbReference>
<feature type="domain" description="AAA" evidence="1">
    <location>
        <begin position="1"/>
        <end position="162"/>
    </location>
</feature>